<dbReference type="GO" id="GO:0007155">
    <property type="term" value="P:cell adhesion"/>
    <property type="evidence" value="ECO:0007669"/>
    <property type="project" value="UniProtKB-KW"/>
</dbReference>
<evidence type="ECO:0000256" key="9">
    <source>
        <dbReference type="ARBA" id="ARBA00022889"/>
    </source>
</evidence>
<evidence type="ECO:0000256" key="7">
    <source>
        <dbReference type="ARBA" id="ARBA00022475"/>
    </source>
</evidence>
<dbReference type="GO" id="GO:0016328">
    <property type="term" value="C:lateral plasma membrane"/>
    <property type="evidence" value="ECO:0007669"/>
    <property type="project" value="UniProtKB-SubCell"/>
</dbReference>
<dbReference type="AlphaFoldDB" id="A0AAD8YD83"/>
<evidence type="ECO:0000259" key="15">
    <source>
        <dbReference type="PROSITE" id="PS50042"/>
    </source>
</evidence>
<evidence type="ECO:0000256" key="5">
    <source>
        <dbReference type="ARBA" id="ARBA00022427"/>
    </source>
</evidence>
<keyword evidence="5" id="KW-0796">Tight junction</keyword>
<dbReference type="InterPro" id="IPR014710">
    <property type="entry name" value="RmlC-like_jellyroll"/>
</dbReference>
<dbReference type="GO" id="GO:0030552">
    <property type="term" value="F:cAMP binding"/>
    <property type="evidence" value="ECO:0007669"/>
    <property type="project" value="TreeGrafter"/>
</dbReference>
<accession>A0AAD8YD83</accession>
<evidence type="ECO:0000256" key="11">
    <source>
        <dbReference type="ARBA" id="ARBA00022989"/>
    </source>
</evidence>
<evidence type="ECO:0000256" key="12">
    <source>
        <dbReference type="ARBA" id="ARBA00023136"/>
    </source>
</evidence>
<evidence type="ECO:0000256" key="4">
    <source>
        <dbReference type="ARBA" id="ARBA00007146"/>
    </source>
</evidence>
<evidence type="ECO:0000256" key="1">
    <source>
        <dbReference type="ARBA" id="ARBA00004124"/>
    </source>
</evidence>
<keyword evidence="8 14" id="KW-0812">Transmembrane</keyword>
<sequence>MACYFSVARITWAGRCRGGLLPSASSSLPLFSSFQRTHQHAGHRLRLPLNLRYKSTNNVDSTIKSKGYKFMTKSRTGIGSFASLCSHAASICTVFAYCNTDMFELRCLAISSGVLAMSFQYFRPQPLWIPIRWGCLILCINGCMITQLLIERHRANHMPPELKKIYDEGSFDERGFSKVQFMKFFKHARRTVFVGKEIISEEGREMNKLYYILDGNATVTCKTDGRKLATIPPHCFIGELSFLLHVQDHKRNEQKQIPLKKASADVVAENKTIHVLEWEFDELRKIMSADRDLSNAFAIYSSHDMRNKLLSANTEGRRT</sequence>
<dbReference type="SUPFAM" id="SSF51206">
    <property type="entry name" value="cAMP-binding domain-like"/>
    <property type="match status" value="1"/>
</dbReference>
<comment type="caution">
    <text evidence="16">The sequence shown here is derived from an EMBL/GenBank/DDBJ whole genome shotgun (WGS) entry which is preliminary data.</text>
</comment>
<keyword evidence="6" id="KW-0217">Developmental protein</keyword>
<evidence type="ECO:0000313" key="17">
    <source>
        <dbReference type="Proteomes" id="UP001224775"/>
    </source>
</evidence>
<dbReference type="Gene3D" id="2.60.120.10">
    <property type="entry name" value="Jelly Rolls"/>
    <property type="match status" value="1"/>
</dbReference>
<organism evidence="16 17">
    <name type="scientific">Skeletonema marinoi</name>
    <dbReference type="NCBI Taxonomy" id="267567"/>
    <lineage>
        <taxon>Eukaryota</taxon>
        <taxon>Sar</taxon>
        <taxon>Stramenopiles</taxon>
        <taxon>Ochrophyta</taxon>
        <taxon>Bacillariophyta</taxon>
        <taxon>Coscinodiscophyceae</taxon>
        <taxon>Thalassiosirophycidae</taxon>
        <taxon>Thalassiosirales</taxon>
        <taxon>Skeletonemataceae</taxon>
        <taxon>Skeletonema</taxon>
        <taxon>Skeletonema marinoi-dohrnii complex</taxon>
    </lineage>
</organism>
<evidence type="ECO:0000256" key="14">
    <source>
        <dbReference type="SAM" id="Phobius"/>
    </source>
</evidence>
<keyword evidence="7" id="KW-1003">Cell membrane</keyword>
<keyword evidence="10" id="KW-0965">Cell junction</keyword>
<dbReference type="CDD" id="cd00038">
    <property type="entry name" value="CAP_ED"/>
    <property type="match status" value="1"/>
</dbReference>
<keyword evidence="12 14" id="KW-0472">Membrane</keyword>
<feature type="transmembrane region" description="Helical" evidence="14">
    <location>
        <begin position="78"/>
        <end position="98"/>
    </location>
</feature>
<keyword evidence="11 14" id="KW-1133">Transmembrane helix</keyword>
<evidence type="ECO:0000313" key="16">
    <source>
        <dbReference type="EMBL" id="KAK1743317.1"/>
    </source>
</evidence>
<dbReference type="InterPro" id="IPR000595">
    <property type="entry name" value="cNMP-bd_dom"/>
</dbReference>
<gene>
    <name evidence="16" type="ORF">QTG54_005938</name>
</gene>
<dbReference type="InterPro" id="IPR055272">
    <property type="entry name" value="POPDC1-3_dom"/>
</dbReference>
<dbReference type="EMBL" id="JATAAI010000009">
    <property type="protein sequence ID" value="KAK1743317.1"/>
    <property type="molecule type" value="Genomic_DNA"/>
</dbReference>
<keyword evidence="13" id="KW-0325">Glycoprotein</keyword>
<feature type="domain" description="Cyclic nucleotide-binding" evidence="15">
    <location>
        <begin position="197"/>
        <end position="251"/>
    </location>
</feature>
<feature type="transmembrane region" description="Helical" evidence="14">
    <location>
        <begin position="128"/>
        <end position="150"/>
    </location>
</feature>
<dbReference type="PANTHER" id="PTHR12101:SF17">
    <property type="entry name" value="BLOOD VESSEL EPICARDIAL SUBSTANCE"/>
    <property type="match status" value="1"/>
</dbReference>
<evidence type="ECO:0000256" key="10">
    <source>
        <dbReference type="ARBA" id="ARBA00022949"/>
    </source>
</evidence>
<evidence type="ECO:0000256" key="8">
    <source>
        <dbReference type="ARBA" id="ARBA00022692"/>
    </source>
</evidence>
<dbReference type="PROSITE" id="PS50042">
    <property type="entry name" value="CNMP_BINDING_3"/>
    <property type="match status" value="1"/>
</dbReference>
<comment type="similarity">
    <text evidence="4">Belongs to the popeye family.</text>
</comment>
<dbReference type="InterPro" id="IPR006916">
    <property type="entry name" value="POPDC1-3"/>
</dbReference>
<keyword evidence="17" id="KW-1185">Reference proteome</keyword>
<protein>
    <recommendedName>
        <fullName evidence="15">Cyclic nucleotide-binding domain-containing protein</fullName>
    </recommendedName>
</protein>
<dbReference type="Proteomes" id="UP001224775">
    <property type="component" value="Unassembled WGS sequence"/>
</dbReference>
<comment type="subcellular location">
    <subcellularLocation>
        <location evidence="3">Cell junction</location>
        <location evidence="3">Tight junction</location>
    </subcellularLocation>
    <subcellularLocation>
        <location evidence="1">Lateral cell membrane</location>
    </subcellularLocation>
    <subcellularLocation>
        <location evidence="2">Membrane</location>
        <topology evidence="2">Multi-pass membrane protein</topology>
    </subcellularLocation>
</comment>
<dbReference type="GO" id="GO:0005923">
    <property type="term" value="C:bicellular tight junction"/>
    <property type="evidence" value="ECO:0007669"/>
    <property type="project" value="UniProtKB-SubCell"/>
</dbReference>
<dbReference type="Pfam" id="PF04831">
    <property type="entry name" value="POPDC1-3"/>
    <property type="match status" value="1"/>
</dbReference>
<evidence type="ECO:0000256" key="2">
    <source>
        <dbReference type="ARBA" id="ARBA00004141"/>
    </source>
</evidence>
<dbReference type="InterPro" id="IPR018490">
    <property type="entry name" value="cNMP-bd_dom_sf"/>
</dbReference>
<evidence type="ECO:0000256" key="6">
    <source>
        <dbReference type="ARBA" id="ARBA00022473"/>
    </source>
</evidence>
<dbReference type="PANTHER" id="PTHR12101">
    <property type="entry name" value="POPEYE DOMAIN CONTAINING PROTEIN"/>
    <property type="match status" value="1"/>
</dbReference>
<proteinExistence type="inferred from homology"/>
<evidence type="ECO:0000256" key="13">
    <source>
        <dbReference type="ARBA" id="ARBA00023180"/>
    </source>
</evidence>
<name>A0AAD8YD83_9STRA</name>
<evidence type="ECO:0000256" key="3">
    <source>
        <dbReference type="ARBA" id="ARBA00004435"/>
    </source>
</evidence>
<keyword evidence="9" id="KW-0130">Cell adhesion</keyword>
<reference evidence="16" key="1">
    <citation type="submission" date="2023-06" db="EMBL/GenBank/DDBJ databases">
        <title>Survivors Of The Sea: Transcriptome response of Skeletonema marinoi to long-term dormancy.</title>
        <authorList>
            <person name="Pinder M.I.M."/>
            <person name="Kourtchenko O."/>
            <person name="Robertson E.K."/>
            <person name="Larsson T."/>
            <person name="Maumus F."/>
            <person name="Osuna-Cruz C.M."/>
            <person name="Vancaester E."/>
            <person name="Stenow R."/>
            <person name="Vandepoele K."/>
            <person name="Ploug H."/>
            <person name="Bruchert V."/>
            <person name="Godhe A."/>
            <person name="Topel M."/>
        </authorList>
    </citation>
    <scope>NUCLEOTIDE SEQUENCE</scope>
    <source>
        <strain evidence="16">R05AC</strain>
    </source>
</reference>